<gene>
    <name evidence="2" type="ORF">H9655_17595</name>
</gene>
<dbReference type="InterPro" id="IPR023213">
    <property type="entry name" value="CAT-like_dom_sf"/>
</dbReference>
<evidence type="ECO:0000256" key="1">
    <source>
        <dbReference type="SAM" id="Phobius"/>
    </source>
</evidence>
<sequence length="62" mass="7429">MIPWTAFTGYLLLILIWVNFFNKIGNIYLPLSLQVHHVVCDGYPIALFYRYISVRLIRNHKY</sequence>
<keyword evidence="1" id="KW-0472">Membrane</keyword>
<organism evidence="2 3">
    <name type="scientific">Cytobacillus stercorigallinarum</name>
    <dbReference type="NCBI Taxonomy" id="2762240"/>
    <lineage>
        <taxon>Bacteria</taxon>
        <taxon>Bacillati</taxon>
        <taxon>Bacillota</taxon>
        <taxon>Bacilli</taxon>
        <taxon>Bacillales</taxon>
        <taxon>Bacillaceae</taxon>
        <taxon>Cytobacillus</taxon>
    </lineage>
</organism>
<keyword evidence="3" id="KW-1185">Reference proteome</keyword>
<protein>
    <recommendedName>
        <fullName evidence="4">Chloramphenicol acetyltransferase</fullName>
    </recommendedName>
</protein>
<keyword evidence="1" id="KW-1133">Transmembrane helix</keyword>
<dbReference type="Pfam" id="PF00302">
    <property type="entry name" value="CAT"/>
    <property type="match status" value="1"/>
</dbReference>
<accession>A0ABR8QTI8</accession>
<dbReference type="SUPFAM" id="SSF52777">
    <property type="entry name" value="CoA-dependent acyltransferases"/>
    <property type="match status" value="1"/>
</dbReference>
<feature type="transmembrane region" description="Helical" evidence="1">
    <location>
        <begin position="7"/>
        <end position="29"/>
    </location>
</feature>
<reference evidence="2 3" key="1">
    <citation type="submission" date="2020-08" db="EMBL/GenBank/DDBJ databases">
        <title>A Genomic Blueprint of the Chicken Gut Microbiome.</title>
        <authorList>
            <person name="Gilroy R."/>
            <person name="Ravi A."/>
            <person name="Getino M."/>
            <person name="Pursley I."/>
            <person name="Horton D.L."/>
            <person name="Alikhan N.-F."/>
            <person name="Baker D."/>
            <person name="Gharbi K."/>
            <person name="Hall N."/>
            <person name="Watson M."/>
            <person name="Adriaenssens E.M."/>
            <person name="Foster-Nyarko E."/>
            <person name="Jarju S."/>
            <person name="Secka A."/>
            <person name="Antonio M."/>
            <person name="Oren A."/>
            <person name="Chaudhuri R."/>
            <person name="La Ragione R.M."/>
            <person name="Hildebrand F."/>
            <person name="Pallen M.J."/>
        </authorList>
    </citation>
    <scope>NUCLEOTIDE SEQUENCE [LARGE SCALE GENOMIC DNA]</scope>
    <source>
        <strain evidence="2 3">Sa5YUA1</strain>
    </source>
</reference>
<keyword evidence="1" id="KW-0812">Transmembrane</keyword>
<evidence type="ECO:0000313" key="3">
    <source>
        <dbReference type="Proteomes" id="UP000657931"/>
    </source>
</evidence>
<dbReference type="EMBL" id="JACSQT010000010">
    <property type="protein sequence ID" value="MBD7938851.1"/>
    <property type="molecule type" value="Genomic_DNA"/>
</dbReference>
<evidence type="ECO:0000313" key="2">
    <source>
        <dbReference type="EMBL" id="MBD7938851.1"/>
    </source>
</evidence>
<dbReference type="InterPro" id="IPR001707">
    <property type="entry name" value="Cmp_AcTrfase"/>
</dbReference>
<evidence type="ECO:0008006" key="4">
    <source>
        <dbReference type="Google" id="ProtNLM"/>
    </source>
</evidence>
<dbReference type="Proteomes" id="UP000657931">
    <property type="component" value="Unassembled WGS sequence"/>
</dbReference>
<proteinExistence type="predicted"/>
<comment type="caution">
    <text evidence="2">The sequence shown here is derived from an EMBL/GenBank/DDBJ whole genome shotgun (WGS) entry which is preliminary data.</text>
</comment>
<name>A0ABR8QTI8_9BACI</name>
<dbReference type="Gene3D" id="3.30.559.10">
    <property type="entry name" value="Chloramphenicol acetyltransferase-like domain"/>
    <property type="match status" value="1"/>
</dbReference>